<reference evidence="3 4" key="1">
    <citation type="submission" date="2018-02" db="EMBL/GenBank/DDBJ databases">
        <title>Genomic Encyclopedia of Archaeal and Bacterial Type Strains, Phase II (KMG-II): from individual species to whole genera.</title>
        <authorList>
            <person name="Goeker M."/>
        </authorList>
    </citation>
    <scope>NUCLEOTIDE SEQUENCE [LARGE SCALE GENOMIC DNA]</scope>
    <source>
        <strain evidence="3 4">DSM 21165</strain>
    </source>
</reference>
<evidence type="ECO:0000313" key="3">
    <source>
        <dbReference type="EMBL" id="PQV48892.1"/>
    </source>
</evidence>
<name>A0A362X6Y8_9FLAO</name>
<dbReference type="EMBL" id="PVEO01000004">
    <property type="protein sequence ID" value="PQV48892.1"/>
    <property type="molecule type" value="Genomic_DNA"/>
</dbReference>
<proteinExistence type="predicted"/>
<evidence type="ECO:0000313" key="4">
    <source>
        <dbReference type="Proteomes" id="UP000251545"/>
    </source>
</evidence>
<keyword evidence="1" id="KW-0880">Kelch repeat</keyword>
<protein>
    <submittedName>
        <fullName evidence="3">Galactose oxidase-like protein</fullName>
    </submittedName>
</protein>
<accession>A0A362X6Y8</accession>
<evidence type="ECO:0000256" key="2">
    <source>
        <dbReference type="ARBA" id="ARBA00022737"/>
    </source>
</evidence>
<dbReference type="Gene3D" id="2.130.10.80">
    <property type="entry name" value="Galactose oxidase/kelch, beta-propeller"/>
    <property type="match status" value="1"/>
</dbReference>
<dbReference type="InterPro" id="IPR015915">
    <property type="entry name" value="Kelch-typ_b-propeller"/>
</dbReference>
<dbReference type="InterPro" id="IPR037293">
    <property type="entry name" value="Gal_Oxidase_central_sf"/>
</dbReference>
<keyword evidence="2" id="KW-0677">Repeat</keyword>
<organism evidence="3 4">
    <name type="scientific">Jejuia pallidilutea</name>
    <dbReference type="NCBI Taxonomy" id="504487"/>
    <lineage>
        <taxon>Bacteria</taxon>
        <taxon>Pseudomonadati</taxon>
        <taxon>Bacteroidota</taxon>
        <taxon>Flavobacteriia</taxon>
        <taxon>Flavobacteriales</taxon>
        <taxon>Flavobacteriaceae</taxon>
        <taxon>Jejuia</taxon>
    </lineage>
</organism>
<dbReference type="PROSITE" id="PS51257">
    <property type="entry name" value="PROKAR_LIPOPROTEIN"/>
    <property type="match status" value="1"/>
</dbReference>
<evidence type="ECO:0000256" key="1">
    <source>
        <dbReference type="ARBA" id="ARBA00022441"/>
    </source>
</evidence>
<gene>
    <name evidence="3" type="ORF">CLV33_10497</name>
</gene>
<sequence length="329" mass="36944">MNLLKRSNILYFTMLSIVFVSCSNSDDEDSDEYGNWVESSSFDGDSRGNAVSFTIGTKGYLVTGYDGDDYLYDTWEYNSEGDYWVKKADFPGTARSGAVGFSINGKGYIGTGYDGSDELKDFWEFTPDTNTWSQKTDFGGTARFGAIGFSINGYGYIGTGYDGSEQKDFWKYDATNDTWEQVVGFGGQKRQNASVFVIDNIAYIGTGIRNGATQYDFYAFDGINWTRLTDLDDDDNDETITLSSSTGFSLNGKGYLATGLSTSLVSECWEYTPYEDSWEEVPNFEGTSRQDASAFSFDDKAYVFMGRSSNYYFDDVWEFRPDELENEDD</sequence>
<dbReference type="PANTHER" id="PTHR24412:SF441">
    <property type="entry name" value="KELCH-LIKE PROTEIN 28"/>
    <property type="match status" value="1"/>
</dbReference>
<dbReference type="SUPFAM" id="SSF117281">
    <property type="entry name" value="Kelch motif"/>
    <property type="match status" value="2"/>
</dbReference>
<comment type="caution">
    <text evidence="3">The sequence shown here is derived from an EMBL/GenBank/DDBJ whole genome shotgun (WGS) entry which is preliminary data.</text>
</comment>
<dbReference type="RefSeq" id="WP_105473510.1">
    <property type="nucleotide sequence ID" value="NZ_PVEO01000004.1"/>
</dbReference>
<dbReference type="Proteomes" id="UP000251545">
    <property type="component" value="Unassembled WGS sequence"/>
</dbReference>
<dbReference type="AlphaFoldDB" id="A0A362X6Y8"/>
<dbReference type="PANTHER" id="PTHR24412">
    <property type="entry name" value="KELCH PROTEIN"/>
    <property type="match status" value="1"/>
</dbReference>
<dbReference type="Gene3D" id="2.120.10.80">
    <property type="entry name" value="Kelch-type beta propeller"/>
    <property type="match status" value="1"/>
</dbReference>